<feature type="domain" description="DUF3741" evidence="3">
    <location>
        <begin position="127"/>
        <end position="154"/>
    </location>
</feature>
<feature type="domain" description="DUF4378" evidence="2">
    <location>
        <begin position="765"/>
        <end position="919"/>
    </location>
</feature>
<evidence type="ECO:0000259" key="2">
    <source>
        <dbReference type="Pfam" id="PF14309"/>
    </source>
</evidence>
<feature type="region of interest" description="Disordered" evidence="1">
    <location>
        <begin position="304"/>
        <end position="439"/>
    </location>
</feature>
<feature type="region of interest" description="Disordered" evidence="1">
    <location>
        <begin position="150"/>
        <end position="169"/>
    </location>
</feature>
<dbReference type="Proteomes" id="UP000734854">
    <property type="component" value="Unassembled WGS sequence"/>
</dbReference>
<evidence type="ECO:0008006" key="6">
    <source>
        <dbReference type="Google" id="ProtNLM"/>
    </source>
</evidence>
<dbReference type="InterPro" id="IPR032795">
    <property type="entry name" value="DUF3741-assoc"/>
</dbReference>
<dbReference type="EMBL" id="JACMSC010000017">
    <property type="protein sequence ID" value="KAG6478554.1"/>
    <property type="molecule type" value="Genomic_DNA"/>
</dbReference>
<reference evidence="4 5" key="1">
    <citation type="submission" date="2020-08" db="EMBL/GenBank/DDBJ databases">
        <title>Plant Genome Project.</title>
        <authorList>
            <person name="Zhang R.-G."/>
        </authorList>
    </citation>
    <scope>NUCLEOTIDE SEQUENCE [LARGE SCALE GENOMIC DNA]</scope>
    <source>
        <tissue evidence="4">Rhizome</tissue>
    </source>
</reference>
<comment type="caution">
    <text evidence="4">The sequence shown here is derived from an EMBL/GenBank/DDBJ whole genome shotgun (WGS) entry which is preliminary data.</text>
</comment>
<feature type="compositionally biased region" description="Polar residues" evidence="1">
    <location>
        <begin position="98"/>
        <end position="118"/>
    </location>
</feature>
<feature type="compositionally biased region" description="Polar residues" evidence="1">
    <location>
        <begin position="373"/>
        <end position="405"/>
    </location>
</feature>
<sequence length="925" mass="102284">MPALAFYLFSPFSRPRLRTLIPAQTRTNSLGDAVPRFNLAASLAFLHLTLGLREMGSEGGGFFHLFDWNRKSRKKLFYNGDACSEKTTKGNKCDYNKSEPQLHQVDQNESDGQASTEVGSNYYGNLVTDQEEGGFKAPGVVAKLMGLDSMPASSNSKPDSPLLDDSSSFWGNNSQKRDAEYYSNDSVYHVITRNNIYSGKIETKLQRMPSSPIEKFQIEMLPPRGAKTISITHHKLLSPVRNSGLITPRNASYIIEAAAKILEPKFHSTTMGGLHSFRMPLKSLKDSESNGIIETRRNISKQIESSVGISKTGDPASLRGRTLKSSKSLKDDTGAQLNGSSNESQYSGAKVNQNSGSLPIKAKVNSQRKEGTSLKSSTTLGKDNEGCSSNKPANSLLDDQNSNQDMRAPSVNGYSVLKRSNQKDKYLSGKGKLTLQPSVTEQQGTKNVIGHVSSEKRKIGSEFPVNNKVGYKKGIGTNYSEKEAVPPGCKNFSQHNSLVETKSSSQTSFSNEIAQVPPGKSWTLVQHNFVLDEHLKCRYDNVQKSTDVVSFTFTSQISKPKGSSLSFSSKVENQVKKNEYSDKKCQDVVYSDNQILPHSKQNVIEQDCLGILLERKLQDLTTGAQSPYFNLLKRGSVSACIPIVDDSASAFNEYSSERKKKASFSSVSLKSVSLASEMEEGNMSFRLQEMSRAGSHSKVDEIGHQDLSPLSWNSMLSCSSVHGNKISSTFCADLSNSVSQFSENRDGELVSEIRNGGHTNSSTQELEYVKEIIINTGFTFEDLIPCPLDHSFEILDPILFDKLEETRISTPNEAEEKRLRMRRKILFDSVNECLDRKCSQYFRSGFQSWVKGVAVAAKSLGAELYKEISDWSSIGDWMVDELVNRDMTTHLGGWVHYEIEAFEAGIEIESELFNSLVDDVAAGLL</sequence>
<dbReference type="AlphaFoldDB" id="A0A8J5F4N6"/>
<organism evidence="4 5">
    <name type="scientific">Zingiber officinale</name>
    <name type="common">Ginger</name>
    <name type="synonym">Amomum zingiber</name>
    <dbReference type="NCBI Taxonomy" id="94328"/>
    <lineage>
        <taxon>Eukaryota</taxon>
        <taxon>Viridiplantae</taxon>
        <taxon>Streptophyta</taxon>
        <taxon>Embryophyta</taxon>
        <taxon>Tracheophyta</taxon>
        <taxon>Spermatophyta</taxon>
        <taxon>Magnoliopsida</taxon>
        <taxon>Liliopsida</taxon>
        <taxon>Zingiberales</taxon>
        <taxon>Zingiberaceae</taxon>
        <taxon>Zingiber</taxon>
    </lineage>
</organism>
<dbReference type="PANTHER" id="PTHR21726:SF29">
    <property type="entry name" value="EXPRESSED PROTEIN"/>
    <property type="match status" value="1"/>
</dbReference>
<dbReference type="Pfam" id="PF14309">
    <property type="entry name" value="DUF4378"/>
    <property type="match status" value="1"/>
</dbReference>
<feature type="compositionally biased region" description="Polar residues" evidence="1">
    <location>
        <begin position="335"/>
        <end position="357"/>
    </location>
</feature>
<evidence type="ECO:0000313" key="4">
    <source>
        <dbReference type="EMBL" id="KAG6478554.1"/>
    </source>
</evidence>
<dbReference type="InterPro" id="IPR025486">
    <property type="entry name" value="DUF4378"/>
</dbReference>
<protein>
    <recommendedName>
        <fullName evidence="6">DUF4378 domain-containing protein</fullName>
    </recommendedName>
</protein>
<feature type="region of interest" description="Disordered" evidence="1">
    <location>
        <begin position="85"/>
        <end position="118"/>
    </location>
</feature>
<evidence type="ECO:0000313" key="5">
    <source>
        <dbReference type="Proteomes" id="UP000734854"/>
    </source>
</evidence>
<proteinExistence type="predicted"/>
<dbReference type="PANTHER" id="PTHR21726">
    <property type="entry name" value="PHOSPHATIDYLINOSITOL N-ACETYLGLUCOSAMINYLTRANSFERASE SUBUNIT P DOWN SYNDROME CRITICAL REGION PROTEIN 5 -RELATED"/>
    <property type="match status" value="1"/>
</dbReference>
<evidence type="ECO:0000259" key="3">
    <source>
        <dbReference type="Pfam" id="PF14383"/>
    </source>
</evidence>
<name>A0A8J5F4N6_ZINOF</name>
<dbReference type="Pfam" id="PF14383">
    <property type="entry name" value="VARLMGL"/>
    <property type="match status" value="1"/>
</dbReference>
<accession>A0A8J5F4N6</accession>
<feature type="compositionally biased region" description="Low complexity" evidence="1">
    <location>
        <begin position="153"/>
        <end position="168"/>
    </location>
</feature>
<keyword evidence="5" id="KW-1185">Reference proteome</keyword>
<evidence type="ECO:0000256" key="1">
    <source>
        <dbReference type="SAM" id="MobiDB-lite"/>
    </source>
</evidence>
<feature type="compositionally biased region" description="Basic and acidic residues" evidence="1">
    <location>
        <begin position="85"/>
        <end position="97"/>
    </location>
</feature>
<gene>
    <name evidence="4" type="ORF">ZIOFF_061997</name>
</gene>